<dbReference type="GO" id="GO:0004096">
    <property type="term" value="F:catalase activity"/>
    <property type="evidence" value="ECO:0007669"/>
    <property type="project" value="InterPro"/>
</dbReference>
<dbReference type="Gene3D" id="1.10.420.10">
    <property type="entry name" value="Peroxidase, domain 2"/>
    <property type="match status" value="1"/>
</dbReference>
<proteinExistence type="inferred from homology"/>
<keyword evidence="14" id="KW-1185">Reference proteome</keyword>
<evidence type="ECO:0000256" key="11">
    <source>
        <dbReference type="ARBA" id="ARBA00067012"/>
    </source>
</evidence>
<keyword evidence="3" id="KW-0349">Heme</keyword>
<comment type="catalytic activity">
    <reaction evidence="9">
        <text>H2O2 + AH2 = A + 2 H2O</text>
        <dbReference type="Rhea" id="RHEA:30275"/>
        <dbReference type="ChEBI" id="CHEBI:13193"/>
        <dbReference type="ChEBI" id="CHEBI:15377"/>
        <dbReference type="ChEBI" id="CHEBI:16240"/>
        <dbReference type="ChEBI" id="CHEBI:17499"/>
        <dbReference type="EC" id="1.11.1.21"/>
    </reaction>
</comment>
<gene>
    <name evidence="13" type="ORF">AUC43_11010</name>
</gene>
<evidence type="ECO:0000256" key="4">
    <source>
        <dbReference type="ARBA" id="ARBA00022723"/>
    </source>
</evidence>
<dbReference type="InterPro" id="IPR010255">
    <property type="entry name" value="Haem_peroxidase_sf"/>
</dbReference>
<comment type="similarity">
    <text evidence="10">Belongs to the peroxidase family. Peroxidase/catalase subfamily.</text>
</comment>
<keyword evidence="5" id="KW-0560">Oxidoreductase</keyword>
<organism evidence="13 14">
    <name type="scientific">Hymenobacter sedentarius</name>
    <dbReference type="NCBI Taxonomy" id="1411621"/>
    <lineage>
        <taxon>Bacteria</taxon>
        <taxon>Pseudomonadati</taxon>
        <taxon>Bacteroidota</taxon>
        <taxon>Cytophagia</taxon>
        <taxon>Cytophagales</taxon>
        <taxon>Hymenobacteraceae</taxon>
        <taxon>Hymenobacter</taxon>
    </lineage>
</organism>
<dbReference type="Pfam" id="PF00141">
    <property type="entry name" value="peroxidase"/>
    <property type="match status" value="1"/>
</dbReference>
<dbReference type="PANTHER" id="PTHR30555:SF0">
    <property type="entry name" value="CATALASE-PEROXIDASE"/>
    <property type="match status" value="1"/>
</dbReference>
<name>A0A0U3SHJ1_9BACT</name>
<evidence type="ECO:0000256" key="10">
    <source>
        <dbReference type="ARBA" id="ARBA00060838"/>
    </source>
</evidence>
<dbReference type="GO" id="GO:0070301">
    <property type="term" value="P:cellular response to hydrogen peroxide"/>
    <property type="evidence" value="ECO:0007669"/>
    <property type="project" value="TreeGrafter"/>
</dbReference>
<evidence type="ECO:0000313" key="14">
    <source>
        <dbReference type="Proteomes" id="UP000059542"/>
    </source>
</evidence>
<dbReference type="EC" id="1.11.1.21" evidence="11"/>
<evidence type="ECO:0000256" key="5">
    <source>
        <dbReference type="ARBA" id="ARBA00023002"/>
    </source>
</evidence>
<dbReference type="GO" id="GO:0005829">
    <property type="term" value="C:cytosol"/>
    <property type="evidence" value="ECO:0007669"/>
    <property type="project" value="TreeGrafter"/>
</dbReference>
<dbReference type="PANTHER" id="PTHR30555">
    <property type="entry name" value="HYDROPEROXIDASE I, BIFUNCTIONAL CATALASE-PEROXIDASE"/>
    <property type="match status" value="1"/>
</dbReference>
<evidence type="ECO:0000259" key="12">
    <source>
        <dbReference type="Pfam" id="PF00141"/>
    </source>
</evidence>
<evidence type="ECO:0000256" key="6">
    <source>
        <dbReference type="ARBA" id="ARBA00023004"/>
    </source>
</evidence>
<dbReference type="GO" id="GO:0020037">
    <property type="term" value="F:heme binding"/>
    <property type="evidence" value="ECO:0007669"/>
    <property type="project" value="InterPro"/>
</dbReference>
<keyword evidence="4" id="KW-0479">Metal-binding</keyword>
<dbReference type="SUPFAM" id="SSF48113">
    <property type="entry name" value="Heme-dependent peroxidases"/>
    <property type="match status" value="1"/>
</dbReference>
<evidence type="ECO:0000256" key="1">
    <source>
        <dbReference type="ARBA" id="ARBA00001970"/>
    </source>
</evidence>
<evidence type="ECO:0000313" key="13">
    <source>
        <dbReference type="EMBL" id="ALW85574.1"/>
    </source>
</evidence>
<keyword evidence="7" id="KW-0376">Hydrogen peroxide</keyword>
<dbReference type="Gene3D" id="1.10.520.10">
    <property type="match status" value="1"/>
</dbReference>
<comment type="catalytic activity">
    <reaction evidence="8">
        <text>2 H2O2 = O2 + 2 H2O</text>
        <dbReference type="Rhea" id="RHEA:20309"/>
        <dbReference type="ChEBI" id="CHEBI:15377"/>
        <dbReference type="ChEBI" id="CHEBI:15379"/>
        <dbReference type="ChEBI" id="CHEBI:16240"/>
        <dbReference type="EC" id="1.11.1.21"/>
    </reaction>
</comment>
<evidence type="ECO:0000256" key="3">
    <source>
        <dbReference type="ARBA" id="ARBA00022617"/>
    </source>
</evidence>
<reference evidence="13 14" key="1">
    <citation type="submission" date="2015-12" db="EMBL/GenBank/DDBJ databases">
        <authorList>
            <person name="Shamseldin A."/>
            <person name="Moawad H."/>
            <person name="Abd El-Rahim W.M."/>
            <person name="Sadowsky M.J."/>
        </authorList>
    </citation>
    <scope>NUCLEOTIDE SEQUENCE [LARGE SCALE GENOMIC DNA]</scope>
    <source>
        <strain evidence="13 14">DG5B</strain>
    </source>
</reference>
<dbReference type="Proteomes" id="UP000059542">
    <property type="component" value="Chromosome"/>
</dbReference>
<dbReference type="InterPro" id="IPR000763">
    <property type="entry name" value="Catalase_peroxidase"/>
</dbReference>
<dbReference type="AlphaFoldDB" id="A0A0U3SHJ1"/>
<evidence type="ECO:0000256" key="2">
    <source>
        <dbReference type="ARBA" id="ARBA00022559"/>
    </source>
</evidence>
<feature type="domain" description="Plant heme peroxidase family profile" evidence="12">
    <location>
        <begin position="3"/>
        <end position="196"/>
    </location>
</feature>
<evidence type="ECO:0000256" key="8">
    <source>
        <dbReference type="ARBA" id="ARBA00049145"/>
    </source>
</evidence>
<dbReference type="KEGG" id="hyg:AUC43_11010"/>
<dbReference type="STRING" id="1411621.AUC43_11010"/>
<dbReference type="InterPro" id="IPR002016">
    <property type="entry name" value="Haem_peroxidase"/>
</dbReference>
<keyword evidence="6" id="KW-0408">Iron</keyword>
<keyword evidence="2" id="KW-0575">Peroxidase</keyword>
<dbReference type="FunFam" id="1.10.420.10:FF:000004">
    <property type="entry name" value="Catalase-peroxidase"/>
    <property type="match status" value="1"/>
</dbReference>
<dbReference type="GO" id="GO:0046872">
    <property type="term" value="F:metal ion binding"/>
    <property type="evidence" value="ECO:0007669"/>
    <property type="project" value="UniProtKB-KW"/>
</dbReference>
<evidence type="ECO:0000256" key="7">
    <source>
        <dbReference type="ARBA" id="ARBA00023324"/>
    </source>
</evidence>
<dbReference type="GO" id="GO:0042744">
    <property type="term" value="P:hydrogen peroxide catabolic process"/>
    <property type="evidence" value="ECO:0007669"/>
    <property type="project" value="UniProtKB-KW"/>
</dbReference>
<dbReference type="EMBL" id="CP013909">
    <property type="protein sequence ID" value="ALW85574.1"/>
    <property type="molecule type" value="Genomic_DNA"/>
</dbReference>
<comment type="cofactor">
    <cofactor evidence="1">
        <name>heme b</name>
        <dbReference type="ChEBI" id="CHEBI:60344"/>
    </cofactor>
</comment>
<evidence type="ECO:0000256" key="9">
    <source>
        <dbReference type="ARBA" id="ARBA00051651"/>
    </source>
</evidence>
<accession>A0A0U3SHJ1</accession>
<protein>
    <recommendedName>
        <fullName evidence="11">catalase peroxidase</fullName>
        <ecNumber evidence="11">1.11.1.21</ecNumber>
    </recommendedName>
</protein>
<sequence>MLQTLEGVQRGFNSAQTGGKHISMADLIVLAGGGIEQAAQNAGQQVTVPFTPGRAEASQAQTGVMSFAVLEPAADGFRYYLKPHHKAAAEEMLVDKAQLLTLIAPELTVLFGGQRAININFDQSHHGVFTTRPGALTNDYFVCLLDIATTWSSTSDAQNTFNGRDRKTGTVKWTGTRVDLIFESNSELRALTEVYGCSDAQENFVKDFVAVWSKLMNLGRVDLAQRQPAWQAENRCRKKPLVSW</sequence>